<keyword evidence="1" id="KW-0472">Membrane</keyword>
<protein>
    <submittedName>
        <fullName evidence="2">Uncharacterized protein</fullName>
    </submittedName>
</protein>
<proteinExistence type="predicted"/>
<evidence type="ECO:0000256" key="1">
    <source>
        <dbReference type="SAM" id="Phobius"/>
    </source>
</evidence>
<sequence length="84" mass="9110">MGKMSFFTGIGLIALSGILFTLERFIAVFQYASESFPVKLNGSGSYPGEPSMPGVFDNFFVGLLLVMGITLFVFGLFKVITKAK</sequence>
<keyword evidence="1" id="KW-1133">Transmembrane helix</keyword>
<dbReference type="OrthoDB" id="2665964at2"/>
<accession>A0A5S3QFV1</accession>
<dbReference type="AlphaFoldDB" id="A0A5S3QFV1"/>
<organism evidence="2 3">
    <name type="scientific">Lentibacillus cibarius</name>
    <dbReference type="NCBI Taxonomy" id="2583219"/>
    <lineage>
        <taxon>Bacteria</taxon>
        <taxon>Bacillati</taxon>
        <taxon>Bacillota</taxon>
        <taxon>Bacilli</taxon>
        <taxon>Bacillales</taxon>
        <taxon>Bacillaceae</taxon>
        <taxon>Lentibacillus</taxon>
    </lineage>
</organism>
<comment type="caution">
    <text evidence="2">The sequence shown here is derived from an EMBL/GenBank/DDBJ whole genome shotgun (WGS) entry which is preliminary data.</text>
</comment>
<reference evidence="2 3" key="1">
    <citation type="submission" date="2019-05" db="EMBL/GenBank/DDBJ databases">
        <title>Genomic analysis of Lentibacillus sp. NKC220-2.</title>
        <authorList>
            <person name="Oh Y.J."/>
        </authorList>
    </citation>
    <scope>NUCLEOTIDE SEQUENCE [LARGE SCALE GENOMIC DNA]</scope>
    <source>
        <strain evidence="2 3">NKC220-2</strain>
    </source>
</reference>
<dbReference type="Proteomes" id="UP000306980">
    <property type="component" value="Unassembled WGS sequence"/>
</dbReference>
<dbReference type="RefSeq" id="WP_138600490.1">
    <property type="nucleotide sequence ID" value="NZ_VCIA01000001.1"/>
</dbReference>
<gene>
    <name evidence="2" type="ORF">FFL34_00835</name>
</gene>
<evidence type="ECO:0000313" key="2">
    <source>
        <dbReference type="EMBL" id="TMN20814.1"/>
    </source>
</evidence>
<name>A0A5S3QFV1_9BACI</name>
<dbReference type="EMBL" id="VCIA01000001">
    <property type="protein sequence ID" value="TMN20814.1"/>
    <property type="molecule type" value="Genomic_DNA"/>
</dbReference>
<feature type="transmembrane region" description="Helical" evidence="1">
    <location>
        <begin position="59"/>
        <end position="80"/>
    </location>
</feature>
<evidence type="ECO:0000313" key="3">
    <source>
        <dbReference type="Proteomes" id="UP000306980"/>
    </source>
</evidence>
<keyword evidence="1" id="KW-0812">Transmembrane</keyword>